<feature type="binding site" evidence="4">
    <location>
        <position position="83"/>
    </location>
    <ligand>
        <name>substrate</name>
    </ligand>
</feature>
<organism evidence="6 7">
    <name type="scientific">Roseovarius lutimaris</name>
    <dbReference type="NCBI Taxonomy" id="1005928"/>
    <lineage>
        <taxon>Bacteria</taxon>
        <taxon>Pseudomonadati</taxon>
        <taxon>Pseudomonadota</taxon>
        <taxon>Alphaproteobacteria</taxon>
        <taxon>Rhodobacterales</taxon>
        <taxon>Roseobacteraceae</taxon>
        <taxon>Roseovarius</taxon>
    </lineage>
</organism>
<dbReference type="STRING" id="1005928.SAMN04487859_10355"/>
<evidence type="ECO:0000313" key="6">
    <source>
        <dbReference type="EMBL" id="SFN47086.1"/>
    </source>
</evidence>
<dbReference type="Gene3D" id="3.40.50.10420">
    <property type="entry name" value="NagB/RpiA/CoA transferase-like"/>
    <property type="match status" value="1"/>
</dbReference>
<accession>A0A1I4ZA11</accession>
<evidence type="ECO:0000256" key="3">
    <source>
        <dbReference type="ARBA" id="ARBA00022840"/>
    </source>
</evidence>
<dbReference type="Pfam" id="PF01812">
    <property type="entry name" value="5-FTHF_cyc-lig"/>
    <property type="match status" value="1"/>
</dbReference>
<dbReference type="GO" id="GO:0035999">
    <property type="term" value="P:tetrahydrofolate interconversion"/>
    <property type="evidence" value="ECO:0007669"/>
    <property type="project" value="TreeGrafter"/>
</dbReference>
<evidence type="ECO:0000256" key="4">
    <source>
        <dbReference type="PIRSR" id="PIRSR006806-1"/>
    </source>
</evidence>
<keyword evidence="7" id="KW-1185">Reference proteome</keyword>
<evidence type="ECO:0000256" key="1">
    <source>
        <dbReference type="ARBA" id="ARBA00010638"/>
    </source>
</evidence>
<keyword evidence="5" id="KW-0479">Metal-binding</keyword>
<dbReference type="InterPro" id="IPR002698">
    <property type="entry name" value="FTHF_cligase"/>
</dbReference>
<comment type="cofactor">
    <cofactor evidence="5">
        <name>Mg(2+)</name>
        <dbReference type="ChEBI" id="CHEBI:18420"/>
    </cofactor>
</comment>
<dbReference type="GO" id="GO:0046872">
    <property type="term" value="F:metal ion binding"/>
    <property type="evidence" value="ECO:0007669"/>
    <property type="project" value="UniProtKB-KW"/>
</dbReference>
<dbReference type="EC" id="6.3.3.2" evidence="5"/>
<keyword evidence="3 5" id="KW-0067">ATP-binding</keyword>
<dbReference type="SUPFAM" id="SSF100950">
    <property type="entry name" value="NagB/RpiA/CoA transferase-like"/>
    <property type="match status" value="1"/>
</dbReference>
<dbReference type="NCBIfam" id="TIGR02727">
    <property type="entry name" value="MTHFS_bact"/>
    <property type="match status" value="1"/>
</dbReference>
<proteinExistence type="inferred from homology"/>
<dbReference type="PANTHER" id="PTHR23407:SF1">
    <property type="entry name" value="5-FORMYLTETRAHYDROFOLATE CYCLO-LIGASE"/>
    <property type="match status" value="1"/>
</dbReference>
<dbReference type="PANTHER" id="PTHR23407">
    <property type="entry name" value="ATPASE INHIBITOR/5-FORMYLTETRAHYDROFOLATE CYCLO-LIGASE"/>
    <property type="match status" value="1"/>
</dbReference>
<protein>
    <recommendedName>
        <fullName evidence="5">5-formyltetrahydrofolate cyclo-ligase</fullName>
        <ecNumber evidence="5">6.3.3.2</ecNumber>
    </recommendedName>
</protein>
<dbReference type="PIRSF" id="PIRSF006806">
    <property type="entry name" value="FTHF_cligase"/>
    <property type="match status" value="1"/>
</dbReference>
<dbReference type="InterPro" id="IPR037171">
    <property type="entry name" value="NagB/RpiA_transferase-like"/>
</dbReference>
<dbReference type="Proteomes" id="UP000198599">
    <property type="component" value="Unassembled WGS sequence"/>
</dbReference>
<dbReference type="GO" id="GO:0030272">
    <property type="term" value="F:5-formyltetrahydrofolate cyclo-ligase activity"/>
    <property type="evidence" value="ECO:0007669"/>
    <property type="project" value="UniProtKB-EC"/>
</dbReference>
<dbReference type="AlphaFoldDB" id="A0A1I4ZA11"/>
<evidence type="ECO:0000256" key="5">
    <source>
        <dbReference type="RuleBase" id="RU361279"/>
    </source>
</evidence>
<keyword evidence="5" id="KW-0460">Magnesium</keyword>
<sequence length="212" mass="23171">MGNAHARVIVIPEKASPMTDLPCPPDDLAQWRQTERARLINARQKIPVSARQAADIELAQQLDALLGDISGRMISLYWPFRGEPDLRHWAAACRKSGAKTALPVVVAKATPLIFRDWDATTKLDKGVWNIPIPPAEAATVTPDIVLAPVVGLDAQLYRLGYGGGFFDRTIAAIRATGANPTVIGVGYDMQRMETIHPHRFDIPMDHALLVPA</sequence>
<gene>
    <name evidence="6" type="ORF">SAMN04487859_10355</name>
</gene>
<dbReference type="GO" id="GO:0005524">
    <property type="term" value="F:ATP binding"/>
    <property type="evidence" value="ECO:0007669"/>
    <property type="project" value="UniProtKB-KW"/>
</dbReference>
<evidence type="ECO:0000256" key="2">
    <source>
        <dbReference type="ARBA" id="ARBA00022741"/>
    </source>
</evidence>
<dbReference type="EMBL" id="FOVP01000003">
    <property type="protein sequence ID" value="SFN47086.1"/>
    <property type="molecule type" value="Genomic_DNA"/>
</dbReference>
<comment type="similarity">
    <text evidence="1 5">Belongs to the 5-formyltetrahydrofolate cyclo-ligase family.</text>
</comment>
<dbReference type="InterPro" id="IPR024185">
    <property type="entry name" value="FTHF_cligase-like_sf"/>
</dbReference>
<keyword evidence="2 5" id="KW-0547">Nucleotide-binding</keyword>
<reference evidence="7" key="1">
    <citation type="submission" date="2016-10" db="EMBL/GenBank/DDBJ databases">
        <authorList>
            <person name="Varghese N."/>
            <person name="Submissions S."/>
        </authorList>
    </citation>
    <scope>NUCLEOTIDE SEQUENCE [LARGE SCALE GENOMIC DNA]</scope>
    <source>
        <strain evidence="7">DSM 28463</strain>
    </source>
</reference>
<evidence type="ECO:0000313" key="7">
    <source>
        <dbReference type="Proteomes" id="UP000198599"/>
    </source>
</evidence>
<dbReference type="GO" id="GO:0009396">
    <property type="term" value="P:folic acid-containing compound biosynthetic process"/>
    <property type="evidence" value="ECO:0007669"/>
    <property type="project" value="TreeGrafter"/>
</dbReference>
<comment type="catalytic activity">
    <reaction evidence="5">
        <text>(6S)-5-formyl-5,6,7,8-tetrahydrofolate + ATP = (6R)-5,10-methenyltetrahydrofolate + ADP + phosphate</text>
        <dbReference type="Rhea" id="RHEA:10488"/>
        <dbReference type="ChEBI" id="CHEBI:30616"/>
        <dbReference type="ChEBI" id="CHEBI:43474"/>
        <dbReference type="ChEBI" id="CHEBI:57455"/>
        <dbReference type="ChEBI" id="CHEBI:57457"/>
        <dbReference type="ChEBI" id="CHEBI:456216"/>
        <dbReference type="EC" id="6.3.3.2"/>
    </reaction>
</comment>
<name>A0A1I4ZA11_9RHOB</name>